<dbReference type="EMBL" id="FMUT01000002">
    <property type="protein sequence ID" value="SCX77732.1"/>
    <property type="molecule type" value="Genomic_DNA"/>
</dbReference>
<keyword evidence="4" id="KW-0460">Magnesium</keyword>
<dbReference type="InterPro" id="IPR000312">
    <property type="entry name" value="Glycosyl_Trfase_fam3"/>
</dbReference>
<dbReference type="InterPro" id="IPR036320">
    <property type="entry name" value="Glycosyl_Trfase_fam3_N_dom_sf"/>
</dbReference>
<keyword evidence="2 4" id="KW-0808">Transferase</keyword>
<dbReference type="Gene3D" id="3.40.1030.10">
    <property type="entry name" value="Nucleoside phosphorylase/phosphoribosyltransferase catalytic domain"/>
    <property type="match status" value="1"/>
</dbReference>
<comment type="caution">
    <text evidence="4">Lacks conserved residue(s) required for the propagation of feature annotation.</text>
</comment>
<name>A0A1G5AIM9_9GAMM</name>
<dbReference type="HAMAP" id="MF_00211">
    <property type="entry name" value="TrpD"/>
    <property type="match status" value="1"/>
</dbReference>
<feature type="binding site" evidence="4">
    <location>
        <position position="241"/>
    </location>
    <ligand>
        <name>Mg(2+)</name>
        <dbReference type="ChEBI" id="CHEBI:18420"/>
        <label>2</label>
    </ligand>
</feature>
<keyword evidence="3 4" id="KW-0822">Tryptophan biosynthesis</keyword>
<feature type="binding site" evidence="4">
    <location>
        <position position="181"/>
    </location>
    <ligand>
        <name>anthranilate</name>
        <dbReference type="ChEBI" id="CHEBI:16567"/>
        <label>2</label>
    </ligand>
</feature>
<keyword evidence="4" id="KW-0028">Amino-acid biosynthesis</keyword>
<dbReference type="Pfam" id="PF00591">
    <property type="entry name" value="Glycos_transf_3"/>
    <property type="match status" value="1"/>
</dbReference>
<reference evidence="7 8" key="1">
    <citation type="submission" date="2016-10" db="EMBL/GenBank/DDBJ databases">
        <authorList>
            <person name="Varghese N."/>
            <person name="Submissions S."/>
        </authorList>
    </citation>
    <scope>NUCLEOTIDE SEQUENCE [LARGE SCALE GENOMIC DNA]</scope>
    <source>
        <strain evidence="7 8">CGMCC 1.6853</strain>
    </source>
</reference>
<dbReference type="SUPFAM" id="SSF47648">
    <property type="entry name" value="Nucleoside phosphorylase/phosphoribosyltransferase N-terminal domain"/>
    <property type="match status" value="1"/>
</dbReference>
<dbReference type="PANTHER" id="PTHR43285:SF2">
    <property type="entry name" value="ANTHRANILATE PHOSPHORIBOSYLTRANSFERASE"/>
    <property type="match status" value="1"/>
</dbReference>
<feature type="binding site" evidence="4">
    <location>
        <position position="133"/>
    </location>
    <ligand>
        <name>5-phospho-alpha-D-ribose 1-diphosphate</name>
        <dbReference type="ChEBI" id="CHEBI:58017"/>
    </ligand>
</feature>
<dbReference type="Gene3D" id="1.20.970.10">
    <property type="entry name" value="Transferase, Pyrimidine Nucleoside Phosphorylase, Chain C"/>
    <property type="match status" value="1"/>
</dbReference>
<comment type="caution">
    <text evidence="7">The sequence shown here is derived from an EMBL/GenBank/DDBJ whole genome shotgun (WGS) entry which is preliminary data.</text>
</comment>
<keyword evidence="8" id="KW-1185">Reference proteome</keyword>
<evidence type="ECO:0000313" key="8">
    <source>
        <dbReference type="Proteomes" id="UP000183031"/>
    </source>
</evidence>
<evidence type="ECO:0000259" key="6">
    <source>
        <dbReference type="Pfam" id="PF02885"/>
    </source>
</evidence>
<protein>
    <recommendedName>
        <fullName evidence="4">Anthranilate phosphoribosyltransferase</fullName>
        <ecNumber evidence="4">2.4.2.18</ecNumber>
    </recommendedName>
</protein>
<feature type="binding site" evidence="4">
    <location>
        <begin position="103"/>
        <end position="106"/>
    </location>
    <ligand>
        <name>5-phospho-alpha-D-ribose 1-diphosphate</name>
        <dbReference type="ChEBI" id="CHEBI:58017"/>
    </ligand>
</feature>
<sequence length="362" mass="38492">MSATLSIKPLEERFRNVLQILVEKRLSLSREQTRDLVQAMLELQLDDMQIGALLVAMAQKGESADEIAGAVDAIAARCRPLACGLPLTLNIGGTGGDRSGTFNISTTAALVVAAAGVPVIKHGNSHVTSVSGSSDMMSALGIDVSRKGDEAWLRRSLATSNFAFLSTSSWYAFPERLTAVRRALGVRSLFNLSGPLVHPANVTHQLIGVAHASLLYPMAEALVRLGGVTAFIVHGAGDLDEVSCLGETQVLCVSDGCIGRFSVQPDDFEVPACELRALRGGSAERNAKICLAVLNGEQGAHRNATIVSAATALVLAGKTHSFGEAAKLVRQVLDNGRAYQVLKRFKETMNENESESLRHHTP</sequence>
<dbReference type="Proteomes" id="UP000183031">
    <property type="component" value="Unassembled WGS sequence"/>
</dbReference>
<feature type="domain" description="Glycosyl transferase family 3 N-terminal" evidence="6">
    <location>
        <begin position="17"/>
        <end position="77"/>
    </location>
</feature>
<feature type="binding site" evidence="4">
    <location>
        <position position="241"/>
    </location>
    <ligand>
        <name>Mg(2+)</name>
        <dbReference type="ChEBI" id="CHEBI:18420"/>
        <label>1</label>
    </ligand>
</feature>
<evidence type="ECO:0000256" key="3">
    <source>
        <dbReference type="ARBA" id="ARBA00022822"/>
    </source>
</evidence>
<feature type="binding site" evidence="4">
    <location>
        <begin position="96"/>
        <end position="97"/>
    </location>
    <ligand>
        <name>5-phospho-alpha-D-ribose 1-diphosphate</name>
        <dbReference type="ChEBI" id="CHEBI:58017"/>
    </ligand>
</feature>
<evidence type="ECO:0000259" key="5">
    <source>
        <dbReference type="Pfam" id="PF00591"/>
    </source>
</evidence>
<dbReference type="EC" id="2.4.2.18" evidence="4"/>
<feature type="binding site" evidence="4">
    <location>
        <begin position="121"/>
        <end position="129"/>
    </location>
    <ligand>
        <name>5-phospho-alpha-D-ribose 1-diphosphate</name>
        <dbReference type="ChEBI" id="CHEBI:58017"/>
    </ligand>
</feature>
<comment type="similarity">
    <text evidence="4">Belongs to the anthranilate phosphoribosyltransferase family.</text>
</comment>
<evidence type="ECO:0000256" key="2">
    <source>
        <dbReference type="ARBA" id="ARBA00022679"/>
    </source>
</evidence>
<keyword evidence="4" id="KW-0057">Aromatic amino acid biosynthesis</keyword>
<comment type="cofactor">
    <cofactor evidence="4">
        <name>Mg(2+)</name>
        <dbReference type="ChEBI" id="CHEBI:18420"/>
    </cofactor>
    <text evidence="4">Binds 2 magnesium ions per monomer.</text>
</comment>
<organism evidence="7 8">
    <name type="scientific">Serratia nematodiphila</name>
    <dbReference type="NCBI Taxonomy" id="458197"/>
    <lineage>
        <taxon>Bacteria</taxon>
        <taxon>Pseudomonadati</taxon>
        <taxon>Pseudomonadota</taxon>
        <taxon>Gammaproteobacteria</taxon>
        <taxon>Enterobacterales</taxon>
        <taxon>Yersiniaceae</taxon>
        <taxon>Serratia</taxon>
    </lineage>
</organism>
<dbReference type="InterPro" id="IPR005940">
    <property type="entry name" value="Anthranilate_Pribosyl_Tfrase"/>
</dbReference>
<dbReference type="RefSeq" id="WP_050501260.1">
    <property type="nucleotide sequence ID" value="NZ_CBCSIN010000001.1"/>
</dbReference>
<proteinExistence type="inferred from homology"/>
<dbReference type="InterPro" id="IPR017459">
    <property type="entry name" value="Glycosyl_Trfase_fam3_N_dom"/>
</dbReference>
<dbReference type="GO" id="GO:0016757">
    <property type="term" value="F:glycosyltransferase activity"/>
    <property type="evidence" value="ECO:0007669"/>
    <property type="project" value="UniProtKB-KW"/>
</dbReference>
<dbReference type="InterPro" id="IPR035902">
    <property type="entry name" value="Nuc_phospho_transferase"/>
</dbReference>
<evidence type="ECO:0000256" key="4">
    <source>
        <dbReference type="HAMAP-Rule" id="MF_00211"/>
    </source>
</evidence>
<feature type="binding site" evidence="4">
    <location>
        <position position="105"/>
    </location>
    <ligand>
        <name>Mg(2+)</name>
        <dbReference type="ChEBI" id="CHEBI:18420"/>
        <label>1</label>
    </ligand>
</feature>
<comment type="catalytic activity">
    <reaction evidence="4">
        <text>N-(5-phospho-beta-D-ribosyl)anthranilate + diphosphate = 5-phospho-alpha-D-ribose 1-diphosphate + anthranilate</text>
        <dbReference type="Rhea" id="RHEA:11768"/>
        <dbReference type="ChEBI" id="CHEBI:16567"/>
        <dbReference type="ChEBI" id="CHEBI:18277"/>
        <dbReference type="ChEBI" id="CHEBI:33019"/>
        <dbReference type="ChEBI" id="CHEBI:58017"/>
        <dbReference type="EC" id="2.4.2.18"/>
    </reaction>
</comment>
<dbReference type="NCBIfam" id="TIGR01245">
    <property type="entry name" value="trpD"/>
    <property type="match status" value="1"/>
</dbReference>
<comment type="pathway">
    <text evidence="4">Amino-acid biosynthesis; L-tryptophan biosynthesis; L-tryptophan from chorismate: step 2/5.</text>
</comment>
<comment type="function">
    <text evidence="4">Catalyzes the transfer of the phosphoribosyl group of 5-phosphorylribose-1-pyrophosphate (PRPP) to anthranilate to yield N-(5'-phosphoribosyl)-anthranilate (PRA).</text>
</comment>
<keyword evidence="4" id="KW-0479">Metal-binding</keyword>
<dbReference type="Pfam" id="PF02885">
    <property type="entry name" value="Glycos_trans_3N"/>
    <property type="match status" value="1"/>
</dbReference>
<gene>
    <name evidence="4" type="primary">trpD</name>
    <name evidence="7" type="ORF">SAMN02927935_00065</name>
</gene>
<evidence type="ECO:0000313" key="7">
    <source>
        <dbReference type="EMBL" id="SCX77732.1"/>
    </source>
</evidence>
<evidence type="ECO:0000256" key="1">
    <source>
        <dbReference type="ARBA" id="ARBA00022676"/>
    </source>
</evidence>
<feature type="binding site" evidence="4">
    <location>
        <position position="101"/>
    </location>
    <ligand>
        <name>5-phospho-alpha-D-ribose 1-diphosphate</name>
        <dbReference type="ChEBI" id="CHEBI:58017"/>
    </ligand>
</feature>
<feature type="binding site" evidence="4">
    <location>
        <position position="93"/>
    </location>
    <ligand>
        <name>5-phospho-alpha-D-ribose 1-diphosphate</name>
        <dbReference type="ChEBI" id="CHEBI:58017"/>
    </ligand>
</feature>
<accession>A0A1G5AIM9</accession>
<feature type="binding site" evidence="4">
    <location>
        <position position="240"/>
    </location>
    <ligand>
        <name>Mg(2+)</name>
        <dbReference type="ChEBI" id="CHEBI:18420"/>
        <label>2</label>
    </ligand>
</feature>
<dbReference type="PANTHER" id="PTHR43285">
    <property type="entry name" value="ANTHRANILATE PHOSPHORIBOSYLTRANSFERASE"/>
    <property type="match status" value="1"/>
</dbReference>
<feature type="binding site" evidence="4">
    <location>
        <position position="124"/>
    </location>
    <ligand>
        <name>anthranilate</name>
        <dbReference type="ChEBI" id="CHEBI:16567"/>
        <label>1</label>
    </ligand>
</feature>
<feature type="domain" description="Glycosyl transferase family 3" evidence="5">
    <location>
        <begin position="89"/>
        <end position="339"/>
    </location>
</feature>
<feature type="binding site" evidence="4">
    <location>
        <position position="93"/>
    </location>
    <ligand>
        <name>anthranilate</name>
        <dbReference type="ChEBI" id="CHEBI:16567"/>
        <label>1</label>
    </ligand>
</feature>
<dbReference type="SUPFAM" id="SSF52418">
    <property type="entry name" value="Nucleoside phosphorylase/phosphoribosyltransferase catalytic domain"/>
    <property type="match status" value="1"/>
</dbReference>
<keyword evidence="1 4" id="KW-0328">Glycosyltransferase</keyword>
<comment type="subunit">
    <text evidence="4">Homodimer.</text>
</comment>